<dbReference type="InterPro" id="IPR027417">
    <property type="entry name" value="P-loop_NTPase"/>
</dbReference>
<organism evidence="2 3">
    <name type="scientific">Candidatus Thiomargarita nelsonii</name>
    <dbReference type="NCBI Taxonomy" id="1003181"/>
    <lineage>
        <taxon>Bacteria</taxon>
        <taxon>Pseudomonadati</taxon>
        <taxon>Pseudomonadota</taxon>
        <taxon>Gammaproteobacteria</taxon>
        <taxon>Thiotrichales</taxon>
        <taxon>Thiotrichaceae</taxon>
        <taxon>Thiomargarita</taxon>
    </lineage>
</organism>
<dbReference type="SUPFAM" id="SSF52540">
    <property type="entry name" value="P-loop containing nucleoside triphosphate hydrolases"/>
    <property type="match status" value="1"/>
</dbReference>
<evidence type="ECO:0000313" key="2">
    <source>
        <dbReference type="EMBL" id="KHD11065.1"/>
    </source>
</evidence>
<dbReference type="InterPro" id="IPR051396">
    <property type="entry name" value="Bact_Antivir_Def_Nuclease"/>
</dbReference>
<dbReference type="InterPro" id="IPR034139">
    <property type="entry name" value="TOPRIM_OLD"/>
</dbReference>
<keyword evidence="3" id="KW-1185">Reference proteome</keyword>
<evidence type="ECO:0000313" key="3">
    <source>
        <dbReference type="Proteomes" id="UP000030428"/>
    </source>
</evidence>
<name>A0A0A6P8I9_9GAMM</name>
<dbReference type="Pfam" id="PF20469">
    <property type="entry name" value="OLD-like_TOPRIM"/>
    <property type="match status" value="1"/>
</dbReference>
<gene>
    <name evidence="2" type="ORF">PN36_12595</name>
</gene>
<protein>
    <recommendedName>
        <fullName evidence="1">OLD protein-like TOPRIM domain-containing protein</fullName>
    </recommendedName>
</protein>
<sequence length="572" mass="64927">MFLRKFQIENFRGIKHLSLELDELTVLIGENNTGKTSILEALQTCLSRSLTRKASPFSDFDYHLQDANAQPTQANPIILTLTFSEQKADEWPDEIVQTFKNVYQTDVDTGIQSITVKITSTYNQDVEDFVTSWDFLDLQGNALLGEAKAPRNIFNLQQHLPLFYLAALRDAAQEFQPRSAFWGPFIKQFKINEAQRQEIETELSRLNQQILDSHKGFEAIKERLKETNKIVPLAEDEPVSIEALPGRVFDMLSRTQVMLTSKTGARLPIGRHGEGTQSLAVMFLFDAFLRNRLQSTYDEQASPILALEEPEAHLHPSAIRSIASLLKEMKGQKIVATHSGDLVSGVDLFSLRRLCRKNGEIKAFQLSKGILTDNELDKLNYQVRATRGELLFARCWLMVEGQTEFIVFNECARILGVDLYSEGVYCVEYSQYTPEGLLKFANALGIDWFFQADGDSAGQKYITKAQKYLNGKSEQHHILKLSKDTIEELFCTQGFECMFRKYIADEKQDIVTATADEPQYCKQLIKASKAEFKKAKAAIKILSEIEKEGEYAIPEEIKQIINQTVQIARQAS</sequence>
<evidence type="ECO:0000259" key="1">
    <source>
        <dbReference type="Pfam" id="PF20469"/>
    </source>
</evidence>
<comment type="caution">
    <text evidence="2">The sequence shown here is derived from an EMBL/GenBank/DDBJ whole genome shotgun (WGS) entry which is preliminary data.</text>
</comment>
<dbReference type="Gene3D" id="3.40.50.300">
    <property type="entry name" value="P-loop containing nucleotide triphosphate hydrolases"/>
    <property type="match status" value="1"/>
</dbReference>
<dbReference type="Pfam" id="PF11398">
    <property type="entry name" value="DUF2813"/>
    <property type="match status" value="1"/>
</dbReference>
<accession>A0A0A6P8I9</accession>
<dbReference type="PANTHER" id="PTHR43581:SF4">
    <property type="entry name" value="ATP_GTP PHOSPHATASE"/>
    <property type="match status" value="1"/>
</dbReference>
<feature type="domain" description="OLD protein-like TOPRIM" evidence="1">
    <location>
        <begin position="391"/>
        <end position="455"/>
    </location>
</feature>
<proteinExistence type="predicted"/>
<dbReference type="InterPro" id="IPR022602">
    <property type="entry name" value="DUF2813"/>
</dbReference>
<dbReference type="EMBL" id="JSZA02000039">
    <property type="protein sequence ID" value="KHD11065.1"/>
    <property type="molecule type" value="Genomic_DNA"/>
</dbReference>
<dbReference type="Proteomes" id="UP000030428">
    <property type="component" value="Unassembled WGS sequence"/>
</dbReference>
<dbReference type="PANTHER" id="PTHR43581">
    <property type="entry name" value="ATP/GTP PHOSPHATASE"/>
    <property type="match status" value="1"/>
</dbReference>
<reference evidence="2 3" key="1">
    <citation type="journal article" date="2016" name="Front. Microbiol.">
        <title>Single-Cell (Meta-)Genomics of a Dimorphic Candidatus Thiomargarita nelsonii Reveals Genomic Plasticity.</title>
        <authorList>
            <person name="Flood B.E."/>
            <person name="Fliss P."/>
            <person name="Jones D.S."/>
            <person name="Dick G.J."/>
            <person name="Jain S."/>
            <person name="Kaster A.K."/>
            <person name="Winkel M."/>
            <person name="Mussmann M."/>
            <person name="Bailey J."/>
        </authorList>
    </citation>
    <scope>NUCLEOTIDE SEQUENCE [LARGE SCALE GENOMIC DNA]</scope>
    <source>
        <strain evidence="2">Hydrate Ridge</strain>
    </source>
</reference>
<dbReference type="AlphaFoldDB" id="A0A0A6P8I9"/>